<dbReference type="InterPro" id="IPR035919">
    <property type="entry name" value="EAL_sf"/>
</dbReference>
<dbReference type="SUPFAM" id="SSF141868">
    <property type="entry name" value="EAL domain-like"/>
    <property type="match status" value="1"/>
</dbReference>
<name>A0A3P3DYQ5_9RHOB</name>
<dbReference type="CDD" id="cd01948">
    <property type="entry name" value="EAL"/>
    <property type="match status" value="1"/>
</dbReference>
<dbReference type="PROSITE" id="PS50883">
    <property type="entry name" value="EAL"/>
    <property type="match status" value="1"/>
</dbReference>
<reference evidence="2 3" key="1">
    <citation type="submission" date="2018-11" db="EMBL/GenBank/DDBJ databases">
        <title>Gemmobacter sp. nov., YIM 102744-1 draft genome.</title>
        <authorList>
            <person name="Li G."/>
            <person name="Jiang Y."/>
        </authorList>
    </citation>
    <scope>NUCLEOTIDE SEQUENCE [LARGE SCALE GENOMIC DNA]</scope>
    <source>
        <strain evidence="2 3">YIM 102744-1</strain>
    </source>
</reference>
<gene>
    <name evidence="2" type="ORF">EG244_01060</name>
</gene>
<dbReference type="InterPro" id="IPR050706">
    <property type="entry name" value="Cyclic-di-GMP_PDE-like"/>
</dbReference>
<sequence>MKHPKPPRPEAFSDPLTTAVSLRDREVLEMVDQALREGRTALAFQPVVLARDRGRVAFYEGLIRILDTSGRIIPAREFISAVETRETGRLIDCAALTHGLTILQRVPDLRLSINMSARSIGYGRWMNTLHQGLKQDETLAERLILEITESSAMMMPEVVSAFMDELHGMGIAFALDDFGAGYTAFRYFREFFFDMVKIDGQFIRNVASNPDNQVLTRALTSIGQHFDMLVVAEAVESQADADWLATLGVDCMQGYHFAAPMLQPEWFPRPGGEGRRGRAAAG</sequence>
<dbReference type="PANTHER" id="PTHR33121:SF79">
    <property type="entry name" value="CYCLIC DI-GMP PHOSPHODIESTERASE PDED-RELATED"/>
    <property type="match status" value="1"/>
</dbReference>
<dbReference type="OrthoDB" id="23692at2"/>
<dbReference type="Pfam" id="PF00563">
    <property type="entry name" value="EAL"/>
    <property type="match status" value="1"/>
</dbReference>
<protein>
    <submittedName>
        <fullName evidence="2">EAL domain-containing protein</fullName>
    </submittedName>
</protein>
<dbReference type="EMBL" id="RRAZ01000001">
    <property type="protein sequence ID" value="RRH78572.1"/>
    <property type="molecule type" value="Genomic_DNA"/>
</dbReference>
<accession>A0A3P3DYQ5</accession>
<comment type="caution">
    <text evidence="2">The sequence shown here is derived from an EMBL/GenBank/DDBJ whole genome shotgun (WGS) entry which is preliminary data.</text>
</comment>
<dbReference type="Gene3D" id="3.20.20.450">
    <property type="entry name" value="EAL domain"/>
    <property type="match status" value="1"/>
</dbReference>
<proteinExistence type="predicted"/>
<dbReference type="InterPro" id="IPR001633">
    <property type="entry name" value="EAL_dom"/>
</dbReference>
<organism evidence="2 3">
    <name type="scientific">Falsigemmobacter faecalis</name>
    <dbReference type="NCBI Taxonomy" id="2488730"/>
    <lineage>
        <taxon>Bacteria</taxon>
        <taxon>Pseudomonadati</taxon>
        <taxon>Pseudomonadota</taxon>
        <taxon>Alphaproteobacteria</taxon>
        <taxon>Rhodobacterales</taxon>
        <taxon>Paracoccaceae</taxon>
        <taxon>Falsigemmobacter</taxon>
    </lineage>
</organism>
<feature type="domain" description="EAL" evidence="1">
    <location>
        <begin position="24"/>
        <end position="274"/>
    </location>
</feature>
<dbReference type="PANTHER" id="PTHR33121">
    <property type="entry name" value="CYCLIC DI-GMP PHOSPHODIESTERASE PDEF"/>
    <property type="match status" value="1"/>
</dbReference>
<keyword evidence="3" id="KW-1185">Reference proteome</keyword>
<evidence type="ECO:0000259" key="1">
    <source>
        <dbReference type="PROSITE" id="PS50883"/>
    </source>
</evidence>
<dbReference type="SMART" id="SM00052">
    <property type="entry name" value="EAL"/>
    <property type="match status" value="1"/>
</dbReference>
<dbReference type="Proteomes" id="UP000282125">
    <property type="component" value="Unassembled WGS sequence"/>
</dbReference>
<dbReference type="AlphaFoldDB" id="A0A3P3DYQ5"/>
<evidence type="ECO:0000313" key="2">
    <source>
        <dbReference type="EMBL" id="RRH78572.1"/>
    </source>
</evidence>
<evidence type="ECO:0000313" key="3">
    <source>
        <dbReference type="Proteomes" id="UP000282125"/>
    </source>
</evidence>
<dbReference type="RefSeq" id="WP_124963149.1">
    <property type="nucleotide sequence ID" value="NZ_RRAZ01000001.1"/>
</dbReference>
<dbReference type="GO" id="GO:0071111">
    <property type="term" value="F:cyclic-guanylate-specific phosphodiesterase activity"/>
    <property type="evidence" value="ECO:0007669"/>
    <property type="project" value="InterPro"/>
</dbReference>